<protein>
    <submittedName>
        <fullName evidence="1">Uncharacterized protein</fullName>
    </submittedName>
</protein>
<organism evidence="1 2">
    <name type="scientific">Candidatus Microbacterium stercoravium</name>
    <dbReference type="NCBI Taxonomy" id="2838697"/>
    <lineage>
        <taxon>Bacteria</taxon>
        <taxon>Bacillati</taxon>
        <taxon>Actinomycetota</taxon>
        <taxon>Actinomycetes</taxon>
        <taxon>Micrococcales</taxon>
        <taxon>Microbacteriaceae</taxon>
        <taxon>Microbacterium</taxon>
    </lineage>
</organism>
<evidence type="ECO:0000313" key="1">
    <source>
        <dbReference type="EMBL" id="HJA05205.1"/>
    </source>
</evidence>
<accession>A0A9D2KHQ0</accession>
<name>A0A9D2KHQ0_9MICO</name>
<dbReference type="Gene3D" id="2.115.10.20">
    <property type="entry name" value="Glycosyl hydrolase domain, family 43"/>
    <property type="match status" value="1"/>
</dbReference>
<dbReference type="AlphaFoldDB" id="A0A9D2KHQ0"/>
<evidence type="ECO:0000313" key="2">
    <source>
        <dbReference type="Proteomes" id="UP000824220"/>
    </source>
</evidence>
<dbReference type="EMBL" id="DXAM01000140">
    <property type="protein sequence ID" value="HJA05205.1"/>
    <property type="molecule type" value="Genomic_DNA"/>
</dbReference>
<comment type="caution">
    <text evidence="1">The sequence shown here is derived from an EMBL/GenBank/DDBJ whole genome shotgun (WGS) entry which is preliminary data.</text>
</comment>
<dbReference type="Proteomes" id="UP000824220">
    <property type="component" value="Unassembled WGS sequence"/>
</dbReference>
<gene>
    <name evidence="1" type="ORF">H9800_10155</name>
</gene>
<dbReference type="InterPro" id="IPR023296">
    <property type="entry name" value="Glyco_hydro_beta-prop_sf"/>
</dbReference>
<sequence length="308" mass="33627">MRSYRRLAWRRDRELTGFLRDVAHRHAQVNVFNPSFARAGEALVVAYRAIPEGEGTIRAYAATIARPGEAAAVADLSAWGAEHGIAKVADPKVLRRGDAVYVTFNTGFVPKGEFNDIYLMQVFPRLGEPQRVVADFARQSVEKNWAFLTSTDRVSAVYRLHPYAEVVCSRGELGGCGDLVFALRTPARADSEAGEGLSIGTQLLADGGEHRLIAHEKVYDDAGKRSYYGRAVSIAGVGTDRVVVRAAPQRLIHTRRDAQPREGVHNPNLLSATYFSGLARRGSRIVLGYGINDVAAGIARVRGASLWP</sequence>
<reference evidence="1" key="2">
    <citation type="submission" date="2021-04" db="EMBL/GenBank/DDBJ databases">
        <authorList>
            <person name="Gilroy R."/>
        </authorList>
    </citation>
    <scope>NUCLEOTIDE SEQUENCE</scope>
    <source>
        <strain evidence="1">ChiHjej8B7-3636</strain>
    </source>
</reference>
<reference evidence="1" key="1">
    <citation type="journal article" date="2021" name="PeerJ">
        <title>Extensive microbial diversity within the chicken gut microbiome revealed by metagenomics and culture.</title>
        <authorList>
            <person name="Gilroy R."/>
            <person name="Ravi A."/>
            <person name="Getino M."/>
            <person name="Pursley I."/>
            <person name="Horton D.L."/>
            <person name="Alikhan N.F."/>
            <person name="Baker D."/>
            <person name="Gharbi K."/>
            <person name="Hall N."/>
            <person name="Watson M."/>
            <person name="Adriaenssens E.M."/>
            <person name="Foster-Nyarko E."/>
            <person name="Jarju S."/>
            <person name="Secka A."/>
            <person name="Antonio M."/>
            <person name="Oren A."/>
            <person name="Chaudhuri R.R."/>
            <person name="La Ragione R."/>
            <person name="Hildebrand F."/>
            <person name="Pallen M.J."/>
        </authorList>
    </citation>
    <scope>NUCLEOTIDE SEQUENCE</scope>
    <source>
        <strain evidence="1">ChiHjej8B7-3636</strain>
    </source>
</reference>
<proteinExistence type="predicted"/>